<dbReference type="SUPFAM" id="SSF116734">
    <property type="entry name" value="DNA methylase specificity domain"/>
    <property type="match status" value="2"/>
</dbReference>
<dbReference type="InterPro" id="IPR000055">
    <property type="entry name" value="Restrct_endonuc_typeI_TRD"/>
</dbReference>
<dbReference type="Gene3D" id="1.10.287.1120">
    <property type="entry name" value="Bipartite methylase S protein"/>
    <property type="match status" value="1"/>
</dbReference>
<proteinExistence type="inferred from homology"/>
<dbReference type="InterPro" id="IPR051212">
    <property type="entry name" value="Type-I_RE_S_subunit"/>
</dbReference>
<protein>
    <submittedName>
        <fullName evidence="5">Type I restriction enzyme, S subunit</fullName>
    </submittedName>
</protein>
<gene>
    <name evidence="5" type="ORF">SAMN05660284_01908</name>
</gene>
<organism evidence="5 6">
    <name type="scientific">Formivibrio citricus</name>
    <dbReference type="NCBI Taxonomy" id="83765"/>
    <lineage>
        <taxon>Bacteria</taxon>
        <taxon>Pseudomonadati</taxon>
        <taxon>Pseudomonadota</taxon>
        <taxon>Betaproteobacteria</taxon>
        <taxon>Neisseriales</taxon>
        <taxon>Chitinibacteraceae</taxon>
        <taxon>Formivibrio</taxon>
    </lineage>
</organism>
<dbReference type="GO" id="GO:0003677">
    <property type="term" value="F:DNA binding"/>
    <property type="evidence" value="ECO:0007669"/>
    <property type="project" value="UniProtKB-KW"/>
</dbReference>
<dbReference type="Pfam" id="PF01420">
    <property type="entry name" value="Methylase_S"/>
    <property type="match status" value="2"/>
</dbReference>
<feature type="domain" description="Type I restriction modification DNA specificity" evidence="4">
    <location>
        <begin position="256"/>
        <end position="395"/>
    </location>
</feature>
<name>A0A1I5AGV7_9NEIS</name>
<dbReference type="InterPro" id="IPR044946">
    <property type="entry name" value="Restrct_endonuc_typeI_TRD_sf"/>
</dbReference>
<dbReference type="STRING" id="83765.SAMN05660284_01908"/>
<dbReference type="GO" id="GO:0009307">
    <property type="term" value="P:DNA restriction-modification system"/>
    <property type="evidence" value="ECO:0007669"/>
    <property type="project" value="UniProtKB-KW"/>
</dbReference>
<reference evidence="6" key="1">
    <citation type="submission" date="2016-10" db="EMBL/GenBank/DDBJ databases">
        <authorList>
            <person name="Varghese N."/>
            <person name="Submissions S."/>
        </authorList>
    </citation>
    <scope>NUCLEOTIDE SEQUENCE [LARGE SCALE GENOMIC DNA]</scope>
    <source>
        <strain evidence="6">DSM 6150</strain>
    </source>
</reference>
<keyword evidence="2" id="KW-0680">Restriction system</keyword>
<dbReference type="EMBL" id="FOVE01000013">
    <property type="protein sequence ID" value="SFN61704.1"/>
    <property type="molecule type" value="Genomic_DNA"/>
</dbReference>
<dbReference type="OrthoDB" id="5298944at2"/>
<evidence type="ECO:0000259" key="4">
    <source>
        <dbReference type="Pfam" id="PF01420"/>
    </source>
</evidence>
<dbReference type="AlphaFoldDB" id="A0A1I5AGV7"/>
<evidence type="ECO:0000256" key="1">
    <source>
        <dbReference type="ARBA" id="ARBA00010923"/>
    </source>
</evidence>
<feature type="domain" description="Type I restriction modification DNA specificity" evidence="4">
    <location>
        <begin position="21"/>
        <end position="181"/>
    </location>
</feature>
<keyword evidence="6" id="KW-1185">Reference proteome</keyword>
<evidence type="ECO:0000313" key="6">
    <source>
        <dbReference type="Proteomes" id="UP000242869"/>
    </source>
</evidence>
<evidence type="ECO:0000313" key="5">
    <source>
        <dbReference type="EMBL" id="SFN61704.1"/>
    </source>
</evidence>
<sequence length="441" mass="48665">MSLPRYPEYKDSGLSWLGQVPSHWRVTKTKHVCSFSTGWTPPTGNSAAYEGSNLWANISDLGARTIADTAKRISDEAAVQSGIELSPKGSLLFSFKLSIGQVSFAGADMFTNEAIATFRGSDLLALPFAYYAFPLFLVQNASENIYGAKLLNQELIRGAAFALPSVEEQTAIAAFLDHETAKIDGLIAEQEKLIALLAEKRQATISHAVTRGLNPAAPMQDSGVAWLGEVPAHWGVTRLKYATNAIVDCPHETPAYDDTGSYRVIRTADVSEGRLRREGMYSVTQQEFMQRIRRMPLEKDDIVYGREGERWGFAAQVPENDIFCLGQRMMQFRAAAGMYPRFLMWQLNAQSTYRQGQIDTVGATSPHVNVGTIRNYVLTEPPPREQEEISTFLDAETVKLDELDTEAELAITLLKERRSALIAAAVTGQIDVREATGKADT</sequence>
<dbReference type="PANTHER" id="PTHR43140">
    <property type="entry name" value="TYPE-1 RESTRICTION ENZYME ECOKI SPECIFICITY PROTEIN"/>
    <property type="match status" value="1"/>
</dbReference>
<evidence type="ECO:0000256" key="2">
    <source>
        <dbReference type="ARBA" id="ARBA00022747"/>
    </source>
</evidence>
<comment type="similarity">
    <text evidence="1">Belongs to the type-I restriction system S methylase family.</text>
</comment>
<dbReference type="Gene3D" id="3.90.220.20">
    <property type="entry name" value="DNA methylase specificity domains"/>
    <property type="match status" value="2"/>
</dbReference>
<dbReference type="CDD" id="cd17244">
    <property type="entry name" value="RMtype1_S_Apa101655I-TRD2-CR2_like"/>
    <property type="match status" value="1"/>
</dbReference>
<accession>A0A1I5AGV7</accession>
<dbReference type="Proteomes" id="UP000242869">
    <property type="component" value="Unassembled WGS sequence"/>
</dbReference>
<dbReference type="PANTHER" id="PTHR43140:SF1">
    <property type="entry name" value="TYPE I RESTRICTION ENZYME ECOKI SPECIFICITY SUBUNIT"/>
    <property type="match status" value="1"/>
</dbReference>
<dbReference type="RefSeq" id="WP_091195137.1">
    <property type="nucleotide sequence ID" value="NZ_FOVE01000013.1"/>
</dbReference>
<keyword evidence="3" id="KW-0238">DNA-binding</keyword>
<evidence type="ECO:0000256" key="3">
    <source>
        <dbReference type="ARBA" id="ARBA00023125"/>
    </source>
</evidence>